<comment type="caution">
    <text evidence="3">The sequence shown here is derived from an EMBL/GenBank/DDBJ whole genome shotgun (WGS) entry which is preliminary data.</text>
</comment>
<protein>
    <submittedName>
        <fullName evidence="3">Transposon Tf2-9 polyprotein</fullName>
    </submittedName>
</protein>
<dbReference type="Gene3D" id="3.10.10.10">
    <property type="entry name" value="HIV Type 1 Reverse Transcriptase, subunit A, domain 1"/>
    <property type="match status" value="1"/>
</dbReference>
<dbReference type="OrthoDB" id="6513537at2759"/>
<reference evidence="3" key="1">
    <citation type="submission" date="2020-07" db="EMBL/GenBank/DDBJ databases">
        <title>Multicomponent nature underlies the extraordinary mechanical properties of spider dragline silk.</title>
        <authorList>
            <person name="Kono N."/>
            <person name="Nakamura H."/>
            <person name="Mori M."/>
            <person name="Yoshida Y."/>
            <person name="Ohtoshi R."/>
            <person name="Malay A.D."/>
            <person name="Moran D.A.P."/>
            <person name="Tomita M."/>
            <person name="Numata K."/>
            <person name="Arakawa K."/>
        </authorList>
    </citation>
    <scope>NUCLEOTIDE SEQUENCE</scope>
</reference>
<feature type="region of interest" description="Disordered" evidence="1">
    <location>
        <begin position="194"/>
        <end position="219"/>
    </location>
</feature>
<dbReference type="Pfam" id="PF23055">
    <property type="entry name" value="DUF7041"/>
    <property type="match status" value="1"/>
</dbReference>
<evidence type="ECO:0000259" key="2">
    <source>
        <dbReference type="Pfam" id="PF23055"/>
    </source>
</evidence>
<dbReference type="InterPro" id="IPR055469">
    <property type="entry name" value="DUF7041"/>
</dbReference>
<dbReference type="AlphaFoldDB" id="A0A8X6ICE1"/>
<accession>A0A8X6ICE1</accession>
<gene>
    <name evidence="3" type="primary">Tf2-9_331</name>
    <name evidence="3" type="ORF">TNCT_81771</name>
</gene>
<dbReference type="PANTHER" id="PTHR33327:SF3">
    <property type="entry name" value="RNA-DIRECTED DNA POLYMERASE"/>
    <property type="match status" value="1"/>
</dbReference>
<feature type="compositionally biased region" description="Basic residues" evidence="1">
    <location>
        <begin position="208"/>
        <end position="219"/>
    </location>
</feature>
<dbReference type="Proteomes" id="UP000887116">
    <property type="component" value="Unassembled WGS sequence"/>
</dbReference>
<evidence type="ECO:0000313" key="4">
    <source>
        <dbReference type="Proteomes" id="UP000887116"/>
    </source>
</evidence>
<dbReference type="EMBL" id="BMAO01005557">
    <property type="protein sequence ID" value="GFR02145.1"/>
    <property type="molecule type" value="Genomic_DNA"/>
</dbReference>
<name>A0A8X6ICE1_TRICU</name>
<sequence length="440" mass="50255">MAEVTAVKIPPCNFSDPQLWFSKCERTFALGVPKAITDTCTKFNYIVSHLPPEVAAIVRDLIITPDETDPYGAIKAQLIQRTGESSQQEIRKLLTGEELGDRKPSELPRTMNRRASSHNVPKELMLELFLQQLPTSVQTILASITPITVEKAAEVADRILEVSTPNVSLSTNAIASSSENRILQEIERLNRRIDDLTMRQRTPERRNNSRSRNRSRNRSFSRSRESGFCWYHRKFQEMAKRCNSPCSYKKNEPSEEWPFLIASVSVPIIGADFLYHFNISPDLRNRKLIDNATKLSANCKLVSPVHSIKLVSGESIFYDVLREFPEIVQPPSFSQEVKHNVKHFIETFGPPVFAKARRLAPDRLKIAKSEFQHMLNLGHIRPSKSNYASHLHIVPKKDSNDWRPVGDYRALNAQTKKDKYSIPNILDFTSELHGKNIFHI</sequence>
<dbReference type="GO" id="GO:0071897">
    <property type="term" value="P:DNA biosynthetic process"/>
    <property type="evidence" value="ECO:0007669"/>
    <property type="project" value="UniProtKB-ARBA"/>
</dbReference>
<dbReference type="SUPFAM" id="SSF56672">
    <property type="entry name" value="DNA/RNA polymerases"/>
    <property type="match status" value="1"/>
</dbReference>
<keyword evidence="4" id="KW-1185">Reference proteome</keyword>
<organism evidence="3 4">
    <name type="scientific">Trichonephila clavata</name>
    <name type="common">Joro spider</name>
    <name type="synonym">Nephila clavata</name>
    <dbReference type="NCBI Taxonomy" id="2740835"/>
    <lineage>
        <taxon>Eukaryota</taxon>
        <taxon>Metazoa</taxon>
        <taxon>Ecdysozoa</taxon>
        <taxon>Arthropoda</taxon>
        <taxon>Chelicerata</taxon>
        <taxon>Arachnida</taxon>
        <taxon>Araneae</taxon>
        <taxon>Araneomorphae</taxon>
        <taxon>Entelegynae</taxon>
        <taxon>Araneoidea</taxon>
        <taxon>Nephilidae</taxon>
        <taxon>Trichonephila</taxon>
    </lineage>
</organism>
<feature type="domain" description="DUF7041" evidence="2">
    <location>
        <begin position="9"/>
        <end position="95"/>
    </location>
</feature>
<evidence type="ECO:0000256" key="1">
    <source>
        <dbReference type="SAM" id="MobiDB-lite"/>
    </source>
</evidence>
<dbReference type="InterPro" id="IPR043502">
    <property type="entry name" value="DNA/RNA_pol_sf"/>
</dbReference>
<dbReference type="PANTHER" id="PTHR33327">
    <property type="entry name" value="ENDONUCLEASE"/>
    <property type="match status" value="1"/>
</dbReference>
<proteinExistence type="predicted"/>
<evidence type="ECO:0000313" key="3">
    <source>
        <dbReference type="EMBL" id="GFR02145.1"/>
    </source>
</evidence>
<feature type="compositionally biased region" description="Basic and acidic residues" evidence="1">
    <location>
        <begin position="194"/>
        <end position="207"/>
    </location>
</feature>